<dbReference type="PROSITE" id="PS50076">
    <property type="entry name" value="DNAJ_2"/>
    <property type="match status" value="1"/>
</dbReference>
<dbReference type="Gene3D" id="1.10.287.110">
    <property type="entry name" value="DnaJ domain"/>
    <property type="match status" value="1"/>
</dbReference>
<organism evidence="2 3">
    <name type="scientific">Fluviispira sanaruensis</name>
    <dbReference type="NCBI Taxonomy" id="2493639"/>
    <lineage>
        <taxon>Bacteria</taxon>
        <taxon>Pseudomonadati</taxon>
        <taxon>Bdellovibrionota</taxon>
        <taxon>Oligoflexia</taxon>
        <taxon>Silvanigrellales</taxon>
        <taxon>Silvanigrellaceae</taxon>
        <taxon>Fluviispira</taxon>
    </lineage>
</organism>
<protein>
    <submittedName>
        <fullName evidence="2">J domain-containing protein</fullName>
    </submittedName>
</protein>
<dbReference type="RefSeq" id="WP_130606346.1">
    <property type="nucleotide sequence ID" value="NZ_AP019368.1"/>
</dbReference>
<dbReference type="InterPro" id="IPR036869">
    <property type="entry name" value="J_dom_sf"/>
</dbReference>
<feature type="domain" description="J" evidence="1">
    <location>
        <begin position="252"/>
        <end position="308"/>
    </location>
</feature>
<evidence type="ECO:0000259" key="1">
    <source>
        <dbReference type="PROSITE" id="PS50076"/>
    </source>
</evidence>
<dbReference type="CDD" id="cd06257">
    <property type="entry name" value="DnaJ"/>
    <property type="match status" value="1"/>
</dbReference>
<dbReference type="EMBL" id="AP019368">
    <property type="protein sequence ID" value="BBH52151.1"/>
    <property type="molecule type" value="Genomic_DNA"/>
</dbReference>
<gene>
    <name evidence="2" type="ORF">JCM31447_05910</name>
</gene>
<dbReference type="InterPro" id="IPR001623">
    <property type="entry name" value="DnaJ_domain"/>
</dbReference>
<dbReference type="KEGG" id="sbf:JCM31447_05910"/>
<dbReference type="SMART" id="SM00271">
    <property type="entry name" value="DnaJ"/>
    <property type="match status" value="1"/>
</dbReference>
<keyword evidence="3" id="KW-1185">Reference proteome</keyword>
<dbReference type="SUPFAM" id="SSF46565">
    <property type="entry name" value="Chaperone J-domain"/>
    <property type="match status" value="1"/>
</dbReference>
<dbReference type="AlphaFoldDB" id="A0A4P2VHG7"/>
<name>A0A4P2VHG7_FLUSA</name>
<proteinExistence type="predicted"/>
<accession>A0A4P2VHG7</accession>
<dbReference type="OrthoDB" id="5297633at2"/>
<evidence type="ECO:0000313" key="3">
    <source>
        <dbReference type="Proteomes" id="UP000291236"/>
    </source>
</evidence>
<evidence type="ECO:0000313" key="2">
    <source>
        <dbReference type="EMBL" id="BBH52151.1"/>
    </source>
</evidence>
<dbReference type="Proteomes" id="UP000291236">
    <property type="component" value="Chromosome"/>
</dbReference>
<reference evidence="2 3" key="1">
    <citation type="submission" date="2018-12" db="EMBL/GenBank/DDBJ databases">
        <title>Rubrispira sanarue gen. nov., sp., nov., a member of the order Silvanigrellales, isolated from a brackish lake in Hamamatsu Japan.</title>
        <authorList>
            <person name="Maejima Y."/>
            <person name="Iino T."/>
            <person name="Muraguchi Y."/>
            <person name="Fukuda K."/>
            <person name="Nojiri H."/>
            <person name="Ohkuma M."/>
            <person name="Moriuchi R."/>
            <person name="Dohra H."/>
            <person name="Kimbara K."/>
            <person name="Shintani M."/>
        </authorList>
    </citation>
    <scope>NUCLEOTIDE SEQUENCE [LARGE SCALE GENOMIC DNA]</scope>
    <source>
        <strain evidence="2 3">RF1110005</strain>
    </source>
</reference>
<sequence>MLEKLLKLISYEDLIFSFKEKELYEEFTVHHETFALRSAKVVKISDADLLRKILPEEFSSQMFGSGHLNLLAFVFALRHKILALNSMFHLSVLKQNKDPYFHQTKTEFRKIFGGTFIDEFENIFEMLLPSFWGSSKKLPILGFSAVGCHFVLRDIHACRAFDAYNIPFCKNYAEGTFCRYHMQEKYWIKSITEEASVQAKLSQFYLDPMNFSQFDEATLEKLVNGFFSHFKAFHENKHIPFISQERVQFLLNFYSFSGLEDLKEKGTIELRKRFLEKAKQYHPDVGGAHESFREARENYEFLREILVR</sequence>